<dbReference type="Proteomes" id="UP001143545">
    <property type="component" value="Unassembled WGS sequence"/>
</dbReference>
<dbReference type="EMBL" id="BRVP01000011">
    <property type="protein sequence ID" value="GLB52779.1"/>
    <property type="molecule type" value="Genomic_DNA"/>
</dbReference>
<dbReference type="AlphaFoldDB" id="A0A9W6B573"/>
<reference evidence="1" key="1">
    <citation type="submission" date="2022-07" db="EMBL/GenBank/DDBJ databases">
        <title>Taxonomy of Novel Oxalotrophic and Methylotrophic Bacteria.</title>
        <authorList>
            <person name="Sahin N."/>
            <person name="Tani A."/>
        </authorList>
    </citation>
    <scope>NUCLEOTIDE SEQUENCE</scope>
    <source>
        <strain evidence="1">AM327</strain>
    </source>
</reference>
<name>A0A9W6B573_9FLAO</name>
<evidence type="ECO:0000313" key="2">
    <source>
        <dbReference type="Proteomes" id="UP001143545"/>
    </source>
</evidence>
<evidence type="ECO:0000313" key="1">
    <source>
        <dbReference type="EMBL" id="GLB52779.1"/>
    </source>
</evidence>
<comment type="caution">
    <text evidence="1">The sequence shown here is derived from an EMBL/GenBank/DDBJ whole genome shotgun (WGS) entry which is preliminary data.</text>
</comment>
<dbReference type="RefSeq" id="WP_281754285.1">
    <property type="nucleotide sequence ID" value="NZ_BRVP01000011.1"/>
</dbReference>
<accession>A0A9W6B573</accession>
<gene>
    <name evidence="1" type="ORF">NBRC110019_18190</name>
</gene>
<organism evidence="1 2">
    <name type="scientific">Neptunitalea chrysea</name>
    <dbReference type="NCBI Taxonomy" id="1647581"/>
    <lineage>
        <taxon>Bacteria</taxon>
        <taxon>Pseudomonadati</taxon>
        <taxon>Bacteroidota</taxon>
        <taxon>Flavobacteriia</taxon>
        <taxon>Flavobacteriales</taxon>
        <taxon>Flavobacteriaceae</taxon>
        <taxon>Neptunitalea</taxon>
    </lineage>
</organism>
<sequence>MTINELPFKLGMHYENWELVVEIEDLNTYQEKYKYLKGDIQGIHKIKVKEIFLYFRFDFLFGVEIVFDTSSLKDIFTILEGTLNATYGLPNEKTDTKEHICCIWINKPLKVTLLHNLHEDKVYLQFTKRNFIILHGTEGID</sequence>
<keyword evidence="2" id="KW-1185">Reference proteome</keyword>
<proteinExistence type="predicted"/>
<protein>
    <submittedName>
        <fullName evidence="1">Uncharacterized protein</fullName>
    </submittedName>
</protein>